<feature type="domain" description="AMP-binding enzyme C-terminal" evidence="4">
    <location>
        <begin position="402"/>
        <end position="477"/>
    </location>
</feature>
<comment type="similarity">
    <text evidence="1">Belongs to the ATP-dependent AMP-binding enzyme family.</text>
</comment>
<dbReference type="GO" id="GO:0006631">
    <property type="term" value="P:fatty acid metabolic process"/>
    <property type="evidence" value="ECO:0007669"/>
    <property type="project" value="TreeGrafter"/>
</dbReference>
<dbReference type="CDD" id="cd17631">
    <property type="entry name" value="FACL_FadD13-like"/>
    <property type="match status" value="1"/>
</dbReference>
<dbReference type="SUPFAM" id="SSF56801">
    <property type="entry name" value="Acetyl-CoA synthetase-like"/>
    <property type="match status" value="1"/>
</dbReference>
<dbReference type="InterPro" id="IPR045851">
    <property type="entry name" value="AMP-bd_C_sf"/>
</dbReference>
<evidence type="ECO:0000313" key="6">
    <source>
        <dbReference type="Proteomes" id="UP000279994"/>
    </source>
</evidence>
<evidence type="ECO:0000313" key="5">
    <source>
        <dbReference type="EMBL" id="RNM17108.1"/>
    </source>
</evidence>
<reference evidence="5 6" key="1">
    <citation type="submission" date="2018-11" db="EMBL/GenBank/DDBJ databases">
        <authorList>
            <person name="Li F."/>
        </authorList>
    </citation>
    <scope>NUCLEOTIDE SEQUENCE [LARGE SCALE GENOMIC DNA]</scope>
    <source>
        <strain evidence="5 6">Gsoil 818</strain>
    </source>
</reference>
<evidence type="ECO:0000259" key="4">
    <source>
        <dbReference type="Pfam" id="PF13193"/>
    </source>
</evidence>
<sequence>MSPDAVALRQGDRALTYAQLADRAARLASVLRDRGVQRGDRVAHLGTNDLTTFEAFFASGLLGAVFVPLNTRLAAAEVAYMLTDCGARVLLVGNGVELVAKELVEDPELDRLVTLPFAEVEAEVAAAAPLAAEVDVTLADPALLLYTSGTTGRPKAATLTHGNLTWNTINQLAHFDTASTDRALCIAPLFHAVGLGQVTLPTLFKGGSVDVLDKFDAGTVLRLVGEHGITSFSAVPTMLQLMVEDPAWADADLSSLRHVVFGGSSVNEGVARAWLERGVRVLQGYGMTEAGPGIYMALQEGSGDRPVSVGVPHFFTDVAALGADGSVVPVPQEGPGLELLVRGPNVFAGYWNRPEETTAGVVDDRWFRTGDILRADEDGWGYVVDRVKDVIISGGENIYPAEVEAVAITCAGVRSAAVVALPDHRWGEVGVAYVETFPGATVTEAELRAHFEAHLARYKIPKHLCFVDELPRNATGKILRSHLRDRARTTLEEKP</sequence>
<proteinExistence type="inferred from homology"/>
<feature type="domain" description="AMP-dependent synthetase/ligase" evidence="3">
    <location>
        <begin position="2"/>
        <end position="351"/>
    </location>
</feature>
<dbReference type="Pfam" id="PF00501">
    <property type="entry name" value="AMP-binding"/>
    <property type="match status" value="1"/>
</dbReference>
<dbReference type="EMBL" id="RJSF01000005">
    <property type="protein sequence ID" value="RNM17108.1"/>
    <property type="molecule type" value="Genomic_DNA"/>
</dbReference>
<name>A0A3N0GYC3_9ACTN</name>
<dbReference type="PANTHER" id="PTHR43201:SF5">
    <property type="entry name" value="MEDIUM-CHAIN ACYL-COA LIGASE ACSF2, MITOCHONDRIAL"/>
    <property type="match status" value="1"/>
</dbReference>
<dbReference type="Gene3D" id="3.40.50.12780">
    <property type="entry name" value="N-terminal domain of ligase-like"/>
    <property type="match status" value="1"/>
</dbReference>
<organism evidence="5 6">
    <name type="scientific">Nocardioides pocheonensis</name>
    <dbReference type="NCBI Taxonomy" id="661485"/>
    <lineage>
        <taxon>Bacteria</taxon>
        <taxon>Bacillati</taxon>
        <taxon>Actinomycetota</taxon>
        <taxon>Actinomycetes</taxon>
        <taxon>Propionibacteriales</taxon>
        <taxon>Nocardioidaceae</taxon>
        <taxon>Nocardioides</taxon>
    </lineage>
</organism>
<dbReference type="InterPro" id="IPR042099">
    <property type="entry name" value="ANL_N_sf"/>
</dbReference>
<dbReference type="AlphaFoldDB" id="A0A3N0GYC3"/>
<dbReference type="InterPro" id="IPR025110">
    <property type="entry name" value="AMP-bd_C"/>
</dbReference>
<dbReference type="OrthoDB" id="9803968at2"/>
<accession>A0A3N0GYC3</accession>
<dbReference type="PROSITE" id="PS00455">
    <property type="entry name" value="AMP_BINDING"/>
    <property type="match status" value="1"/>
</dbReference>
<dbReference type="InterPro" id="IPR020845">
    <property type="entry name" value="AMP-binding_CS"/>
</dbReference>
<dbReference type="FunFam" id="3.30.300.30:FF:000008">
    <property type="entry name" value="2,3-dihydroxybenzoate-AMP ligase"/>
    <property type="match status" value="1"/>
</dbReference>
<dbReference type="GO" id="GO:0031956">
    <property type="term" value="F:medium-chain fatty acid-CoA ligase activity"/>
    <property type="evidence" value="ECO:0007669"/>
    <property type="project" value="TreeGrafter"/>
</dbReference>
<evidence type="ECO:0000256" key="2">
    <source>
        <dbReference type="ARBA" id="ARBA00022598"/>
    </source>
</evidence>
<gene>
    <name evidence="5" type="ORF">EFL26_03010</name>
</gene>
<dbReference type="Gene3D" id="3.30.300.30">
    <property type="match status" value="1"/>
</dbReference>
<protein>
    <submittedName>
        <fullName evidence="5">Fatty-acyl-CoA synthase</fullName>
    </submittedName>
</protein>
<keyword evidence="2" id="KW-0436">Ligase</keyword>
<keyword evidence="6" id="KW-1185">Reference proteome</keyword>
<dbReference type="PANTHER" id="PTHR43201">
    <property type="entry name" value="ACYL-COA SYNTHETASE"/>
    <property type="match status" value="1"/>
</dbReference>
<dbReference type="Pfam" id="PF13193">
    <property type="entry name" value="AMP-binding_C"/>
    <property type="match status" value="1"/>
</dbReference>
<dbReference type="Proteomes" id="UP000279994">
    <property type="component" value="Unassembled WGS sequence"/>
</dbReference>
<evidence type="ECO:0000259" key="3">
    <source>
        <dbReference type="Pfam" id="PF00501"/>
    </source>
</evidence>
<comment type="caution">
    <text evidence="5">The sequence shown here is derived from an EMBL/GenBank/DDBJ whole genome shotgun (WGS) entry which is preliminary data.</text>
</comment>
<evidence type="ECO:0000256" key="1">
    <source>
        <dbReference type="ARBA" id="ARBA00006432"/>
    </source>
</evidence>
<dbReference type="InterPro" id="IPR000873">
    <property type="entry name" value="AMP-dep_synth/lig_dom"/>
</dbReference>